<feature type="compositionally biased region" description="Low complexity" evidence="1">
    <location>
        <begin position="43"/>
        <end position="52"/>
    </location>
</feature>
<gene>
    <name evidence="2" type="ORF">BB558_000649</name>
</gene>
<evidence type="ECO:0000313" key="3">
    <source>
        <dbReference type="Proteomes" id="UP000245591"/>
    </source>
</evidence>
<protein>
    <submittedName>
        <fullName evidence="2">Uncharacterized protein</fullName>
    </submittedName>
</protein>
<feature type="compositionally biased region" description="Low complexity" evidence="1">
    <location>
        <begin position="144"/>
        <end position="157"/>
    </location>
</feature>
<feature type="region of interest" description="Disordered" evidence="1">
    <location>
        <begin position="126"/>
        <end position="167"/>
    </location>
</feature>
<proteinExistence type="predicted"/>
<sequence>MNSNLNNTNVFLADDFLLKPASGPSKPSSSSNSPGSTDDWENISSSDILSLDSDTEEQNSDSKQTSTTPVKIKLKPSQKQQLAASSSLLGSFIKTSSSNFDRLVALGKKSIGLTYDSSKSACEFPNNPFPQPLLPSRPRSEIASKSPSPLKPSSQASKTKRSPLSISITQKEPGRQLSLQLKKRLVFKLLFIYFFKVFYHKLTYSFSSFLFNSVEVTLIPSTNKFKSSPVYKPKPTILNPINSDPWLQPEFFDTNKNQSSSSLVNFKPRRLSLDTSSRVLSEPTNYDTPTNRASKTRSGYYSLDENVNTNHTNIIRVHRPSCKKLVQKENYLQIINNPPLPHHNKNSYPPEDSPNKIPPLAKSLQTPDIKPPPKKYDFSPLPIIPPNPYSNKKKRFNINSDGPDQYYTDQFIQLCIFGSQKLVF</sequence>
<feature type="region of interest" description="Disordered" evidence="1">
    <location>
        <begin position="21"/>
        <end position="78"/>
    </location>
</feature>
<accession>A0A2U1JDL8</accession>
<feature type="compositionally biased region" description="Low complexity" evidence="1">
    <location>
        <begin position="21"/>
        <end position="36"/>
    </location>
</feature>
<dbReference type="AlphaFoldDB" id="A0A2U1JDL8"/>
<comment type="caution">
    <text evidence="2">The sequence shown here is derived from an EMBL/GenBank/DDBJ whole genome shotgun (WGS) entry which is preliminary data.</text>
</comment>
<evidence type="ECO:0000256" key="1">
    <source>
        <dbReference type="SAM" id="MobiDB-lite"/>
    </source>
</evidence>
<keyword evidence="3" id="KW-1185">Reference proteome</keyword>
<reference evidence="2 3" key="1">
    <citation type="journal article" date="2018" name="MBio">
        <title>Comparative Genomics Reveals the Core Gene Toolbox for the Fungus-Insect Symbiosis.</title>
        <authorList>
            <person name="Wang Y."/>
            <person name="Stata M."/>
            <person name="Wang W."/>
            <person name="Stajich J.E."/>
            <person name="White M.M."/>
            <person name="Moncalvo J.M."/>
        </authorList>
    </citation>
    <scope>NUCLEOTIDE SEQUENCE [LARGE SCALE GENOMIC DNA]</scope>
    <source>
        <strain evidence="2 3">AUS-126-30</strain>
    </source>
</reference>
<evidence type="ECO:0000313" key="2">
    <source>
        <dbReference type="EMBL" id="PWA03192.1"/>
    </source>
</evidence>
<dbReference type="EMBL" id="MBFU01000026">
    <property type="protein sequence ID" value="PWA03192.1"/>
    <property type="molecule type" value="Genomic_DNA"/>
</dbReference>
<feature type="region of interest" description="Disordered" evidence="1">
    <location>
        <begin position="335"/>
        <end position="384"/>
    </location>
</feature>
<dbReference type="Proteomes" id="UP000245591">
    <property type="component" value="Unassembled WGS sequence"/>
</dbReference>
<name>A0A2U1JDL8_SMIAN</name>
<organism evidence="2 3">
    <name type="scientific">Smittium angustum</name>
    <dbReference type="NCBI Taxonomy" id="133377"/>
    <lineage>
        <taxon>Eukaryota</taxon>
        <taxon>Fungi</taxon>
        <taxon>Fungi incertae sedis</taxon>
        <taxon>Zoopagomycota</taxon>
        <taxon>Kickxellomycotina</taxon>
        <taxon>Harpellomycetes</taxon>
        <taxon>Harpellales</taxon>
        <taxon>Legeriomycetaceae</taxon>
        <taxon>Smittium</taxon>
    </lineage>
</organism>